<accession>A0A444ZHI1</accession>
<name>A0A444ZHI1_ARAHY</name>
<feature type="transmembrane region" description="Helical" evidence="5">
    <location>
        <begin position="254"/>
        <end position="275"/>
    </location>
</feature>
<protein>
    <submittedName>
        <fullName evidence="6">Uncharacterized protein</fullName>
    </submittedName>
</protein>
<dbReference type="Pfam" id="PF02535">
    <property type="entry name" value="Zip"/>
    <property type="match status" value="1"/>
</dbReference>
<dbReference type="GO" id="GO:0005385">
    <property type="term" value="F:zinc ion transmembrane transporter activity"/>
    <property type="evidence" value="ECO:0007669"/>
    <property type="project" value="TreeGrafter"/>
</dbReference>
<feature type="transmembrane region" description="Helical" evidence="5">
    <location>
        <begin position="12"/>
        <end position="29"/>
    </location>
</feature>
<evidence type="ECO:0000256" key="3">
    <source>
        <dbReference type="ARBA" id="ARBA00022989"/>
    </source>
</evidence>
<feature type="transmembrane region" description="Helical" evidence="5">
    <location>
        <begin position="49"/>
        <end position="71"/>
    </location>
</feature>
<dbReference type="EMBL" id="SDMP01000014">
    <property type="protein sequence ID" value="RYR13583.1"/>
    <property type="molecule type" value="Genomic_DNA"/>
</dbReference>
<dbReference type="Proteomes" id="UP000289738">
    <property type="component" value="Chromosome B04"/>
</dbReference>
<evidence type="ECO:0000256" key="1">
    <source>
        <dbReference type="ARBA" id="ARBA00004141"/>
    </source>
</evidence>
<dbReference type="PANTHER" id="PTHR11040">
    <property type="entry name" value="ZINC/IRON TRANSPORTER"/>
    <property type="match status" value="1"/>
</dbReference>
<feature type="transmembrane region" description="Helical" evidence="5">
    <location>
        <begin position="83"/>
        <end position="104"/>
    </location>
</feature>
<keyword evidence="7" id="KW-1185">Reference proteome</keyword>
<keyword evidence="4 5" id="KW-0472">Membrane</keyword>
<dbReference type="AlphaFoldDB" id="A0A444ZHI1"/>
<dbReference type="InterPro" id="IPR003689">
    <property type="entry name" value="ZIP"/>
</dbReference>
<feature type="transmembrane region" description="Helical" evidence="5">
    <location>
        <begin position="124"/>
        <end position="145"/>
    </location>
</feature>
<keyword evidence="3 5" id="KW-1133">Transmembrane helix</keyword>
<keyword evidence="2 5" id="KW-0812">Transmembrane</keyword>
<feature type="transmembrane region" description="Helical" evidence="5">
    <location>
        <begin position="296"/>
        <end position="315"/>
    </location>
</feature>
<evidence type="ECO:0000256" key="2">
    <source>
        <dbReference type="ARBA" id="ARBA00022692"/>
    </source>
</evidence>
<organism evidence="6 7">
    <name type="scientific">Arachis hypogaea</name>
    <name type="common">Peanut</name>
    <dbReference type="NCBI Taxonomy" id="3818"/>
    <lineage>
        <taxon>Eukaryota</taxon>
        <taxon>Viridiplantae</taxon>
        <taxon>Streptophyta</taxon>
        <taxon>Embryophyta</taxon>
        <taxon>Tracheophyta</taxon>
        <taxon>Spermatophyta</taxon>
        <taxon>Magnoliopsida</taxon>
        <taxon>eudicotyledons</taxon>
        <taxon>Gunneridae</taxon>
        <taxon>Pentapetalae</taxon>
        <taxon>rosids</taxon>
        <taxon>fabids</taxon>
        <taxon>Fabales</taxon>
        <taxon>Fabaceae</taxon>
        <taxon>Papilionoideae</taxon>
        <taxon>50 kb inversion clade</taxon>
        <taxon>dalbergioids sensu lato</taxon>
        <taxon>Dalbergieae</taxon>
        <taxon>Pterocarpus clade</taxon>
        <taxon>Arachis</taxon>
    </lineage>
</organism>
<proteinExistence type="predicted"/>
<sequence>MGTNSEVTHLKLTISLVFIIIVLFTPKTVAECESESVDSCNNKEKALPLKIMAIFAILVTSMIGVSLSLVTRWIPALSPENELFMVVKCFAGGIILSTGFMHVLPDSFDMLRSDCLEEKPWHEFPFSGLVAMFSALFTLMVDSLATSFYSKKSSDAVIPGSHTGAVGGHEEQEMGVVVSVGHFHGHDNGHHHAAIEATKNEGGDTQLVRYRVVAMAQYKLLKRMVLVLLFSITTPFGIALGIGLSRIYKENSPSALITVGMLNASSAGLLIYMSLVDLLSTDFMSPRLQNNIKLQFKSYVAVFLGAAGMSVMAKWN</sequence>
<evidence type="ECO:0000256" key="5">
    <source>
        <dbReference type="SAM" id="Phobius"/>
    </source>
</evidence>
<evidence type="ECO:0000313" key="6">
    <source>
        <dbReference type="EMBL" id="RYR13583.1"/>
    </source>
</evidence>
<comment type="subcellular location">
    <subcellularLocation>
        <location evidence="1">Membrane</location>
        <topology evidence="1">Multi-pass membrane protein</topology>
    </subcellularLocation>
</comment>
<evidence type="ECO:0000313" key="7">
    <source>
        <dbReference type="Proteomes" id="UP000289738"/>
    </source>
</evidence>
<dbReference type="PANTHER" id="PTHR11040:SF48">
    <property type="entry name" value="ZINC TRANSPORTER 10-RELATED"/>
    <property type="match status" value="1"/>
</dbReference>
<gene>
    <name evidence="6" type="ORF">Ahy_B04g070498</name>
</gene>
<dbReference type="GO" id="GO:0005886">
    <property type="term" value="C:plasma membrane"/>
    <property type="evidence" value="ECO:0007669"/>
    <property type="project" value="TreeGrafter"/>
</dbReference>
<reference evidence="6 7" key="1">
    <citation type="submission" date="2019-01" db="EMBL/GenBank/DDBJ databases">
        <title>Sequencing of cultivated peanut Arachis hypogaea provides insights into genome evolution and oil improvement.</title>
        <authorList>
            <person name="Chen X."/>
        </authorList>
    </citation>
    <scope>NUCLEOTIDE SEQUENCE [LARGE SCALE GENOMIC DNA]</scope>
    <source>
        <strain evidence="7">cv. Fuhuasheng</strain>
        <tissue evidence="6">Leaves</tissue>
    </source>
</reference>
<feature type="transmembrane region" description="Helical" evidence="5">
    <location>
        <begin position="225"/>
        <end position="248"/>
    </location>
</feature>
<evidence type="ECO:0000256" key="4">
    <source>
        <dbReference type="ARBA" id="ARBA00023136"/>
    </source>
</evidence>
<comment type="caution">
    <text evidence="6">The sequence shown here is derived from an EMBL/GenBank/DDBJ whole genome shotgun (WGS) entry which is preliminary data.</text>
</comment>